<comment type="caution">
    <text evidence="1">The sequence shown here is derived from an EMBL/GenBank/DDBJ whole genome shotgun (WGS) entry which is preliminary data.</text>
</comment>
<protein>
    <submittedName>
        <fullName evidence="1">Uncharacterized protein</fullName>
    </submittedName>
</protein>
<organism evidence="1 2">
    <name type="scientific">Zophobas morio</name>
    <dbReference type="NCBI Taxonomy" id="2755281"/>
    <lineage>
        <taxon>Eukaryota</taxon>
        <taxon>Metazoa</taxon>
        <taxon>Ecdysozoa</taxon>
        <taxon>Arthropoda</taxon>
        <taxon>Hexapoda</taxon>
        <taxon>Insecta</taxon>
        <taxon>Pterygota</taxon>
        <taxon>Neoptera</taxon>
        <taxon>Endopterygota</taxon>
        <taxon>Coleoptera</taxon>
        <taxon>Polyphaga</taxon>
        <taxon>Cucujiformia</taxon>
        <taxon>Tenebrionidae</taxon>
        <taxon>Zophobas</taxon>
    </lineage>
</organism>
<proteinExistence type="predicted"/>
<accession>A0AA38IJM8</accession>
<evidence type="ECO:0000313" key="2">
    <source>
        <dbReference type="Proteomes" id="UP001168821"/>
    </source>
</evidence>
<sequence length="180" mass="19508">MFAGTNQGYLLNIPMEGIKVEPRDKAPSPYGGQMFETVSPAHNVSPQYVGATPPPGDVLFNQAVLPPIEILNWNMPSTSVANPININWNVTPQNDLSAVNLESATGVTSFLNLDSHQMELKPIDLNSGDLSMLETNNLSETFTQNLSLTDIGGRADQNMTDSLTRLANCAFEKIGHNPPQ</sequence>
<evidence type="ECO:0000313" key="1">
    <source>
        <dbReference type="EMBL" id="KAJ3657960.1"/>
    </source>
</evidence>
<gene>
    <name evidence="1" type="ORF">Zmor_009735</name>
</gene>
<name>A0AA38IJM8_9CUCU</name>
<dbReference type="EMBL" id="JALNTZ010000003">
    <property type="protein sequence ID" value="KAJ3657960.1"/>
    <property type="molecule type" value="Genomic_DNA"/>
</dbReference>
<keyword evidence="2" id="KW-1185">Reference proteome</keyword>
<dbReference type="AlphaFoldDB" id="A0AA38IJM8"/>
<dbReference type="Proteomes" id="UP001168821">
    <property type="component" value="Unassembled WGS sequence"/>
</dbReference>
<reference evidence="1" key="1">
    <citation type="journal article" date="2023" name="G3 (Bethesda)">
        <title>Whole genome assemblies of Zophobas morio and Tenebrio molitor.</title>
        <authorList>
            <person name="Kaur S."/>
            <person name="Stinson S.A."/>
            <person name="diCenzo G.C."/>
        </authorList>
    </citation>
    <scope>NUCLEOTIDE SEQUENCE</scope>
    <source>
        <strain evidence="1">QUZm001</strain>
    </source>
</reference>